<dbReference type="Proteomes" id="UP000027222">
    <property type="component" value="Unassembled WGS sequence"/>
</dbReference>
<keyword evidence="1" id="KW-0175">Coiled coil</keyword>
<feature type="compositionally biased region" description="Basic and acidic residues" evidence="2">
    <location>
        <begin position="405"/>
        <end position="418"/>
    </location>
</feature>
<feature type="compositionally biased region" description="Low complexity" evidence="2">
    <location>
        <begin position="120"/>
        <end position="152"/>
    </location>
</feature>
<feature type="compositionally biased region" description="Low complexity" evidence="2">
    <location>
        <begin position="477"/>
        <end position="488"/>
    </location>
</feature>
<feature type="coiled-coil region" evidence="1">
    <location>
        <begin position="363"/>
        <end position="390"/>
    </location>
</feature>
<evidence type="ECO:0000256" key="1">
    <source>
        <dbReference type="SAM" id="Coils"/>
    </source>
</evidence>
<feature type="compositionally biased region" description="Acidic residues" evidence="2">
    <location>
        <begin position="211"/>
        <end position="222"/>
    </location>
</feature>
<evidence type="ECO:0008006" key="5">
    <source>
        <dbReference type="Google" id="ProtNLM"/>
    </source>
</evidence>
<proteinExistence type="predicted"/>
<feature type="compositionally biased region" description="Polar residues" evidence="2">
    <location>
        <begin position="456"/>
        <end position="473"/>
    </location>
</feature>
<feature type="region of interest" description="Disordered" evidence="2">
    <location>
        <begin position="120"/>
        <end position="255"/>
    </location>
</feature>
<dbReference type="GO" id="GO:0000981">
    <property type="term" value="F:DNA-binding transcription factor activity, RNA polymerase II-specific"/>
    <property type="evidence" value="ECO:0007669"/>
    <property type="project" value="InterPro"/>
</dbReference>
<reference evidence="4" key="1">
    <citation type="journal article" date="2014" name="Proc. Natl. Acad. Sci. U.S.A.">
        <title>Extensive sampling of basidiomycete genomes demonstrates inadequacy of the white-rot/brown-rot paradigm for wood decay fungi.</title>
        <authorList>
            <person name="Riley R."/>
            <person name="Salamov A.A."/>
            <person name="Brown D.W."/>
            <person name="Nagy L.G."/>
            <person name="Floudas D."/>
            <person name="Held B.W."/>
            <person name="Levasseur A."/>
            <person name="Lombard V."/>
            <person name="Morin E."/>
            <person name="Otillar R."/>
            <person name="Lindquist E.A."/>
            <person name="Sun H."/>
            <person name="LaButti K.M."/>
            <person name="Schmutz J."/>
            <person name="Jabbour D."/>
            <person name="Luo H."/>
            <person name="Baker S.E."/>
            <person name="Pisabarro A.G."/>
            <person name="Walton J.D."/>
            <person name="Blanchette R.A."/>
            <person name="Henrissat B."/>
            <person name="Martin F."/>
            <person name="Cullen D."/>
            <person name="Hibbett D.S."/>
            <person name="Grigoriev I.V."/>
        </authorList>
    </citation>
    <scope>NUCLEOTIDE SEQUENCE [LARGE SCALE GENOMIC DNA]</scope>
    <source>
        <strain evidence="4">CBS 339.88</strain>
    </source>
</reference>
<organism evidence="3 4">
    <name type="scientific">Galerina marginata (strain CBS 339.88)</name>
    <dbReference type="NCBI Taxonomy" id="685588"/>
    <lineage>
        <taxon>Eukaryota</taxon>
        <taxon>Fungi</taxon>
        <taxon>Dikarya</taxon>
        <taxon>Basidiomycota</taxon>
        <taxon>Agaricomycotina</taxon>
        <taxon>Agaricomycetes</taxon>
        <taxon>Agaricomycetidae</taxon>
        <taxon>Agaricales</taxon>
        <taxon>Agaricineae</taxon>
        <taxon>Strophariaceae</taxon>
        <taxon>Galerina</taxon>
    </lineage>
</organism>
<evidence type="ECO:0000313" key="4">
    <source>
        <dbReference type="Proteomes" id="UP000027222"/>
    </source>
</evidence>
<dbReference type="InterPro" id="IPR001138">
    <property type="entry name" value="Zn2Cys6_DnaBD"/>
</dbReference>
<keyword evidence="4" id="KW-1185">Reference proteome</keyword>
<accession>A0A067S507</accession>
<gene>
    <name evidence="3" type="ORF">GALMADRAFT_149150</name>
</gene>
<feature type="compositionally biased region" description="Polar residues" evidence="2">
    <location>
        <begin position="432"/>
        <end position="445"/>
    </location>
</feature>
<name>A0A067S507_GALM3</name>
<feature type="region of interest" description="Disordered" evidence="2">
    <location>
        <begin position="405"/>
        <end position="594"/>
    </location>
</feature>
<feature type="compositionally biased region" description="Low complexity" evidence="2">
    <location>
        <begin position="534"/>
        <end position="547"/>
    </location>
</feature>
<dbReference type="AlphaFoldDB" id="A0A067S507"/>
<dbReference type="GO" id="GO:0008270">
    <property type="term" value="F:zinc ion binding"/>
    <property type="evidence" value="ECO:0007669"/>
    <property type="project" value="InterPro"/>
</dbReference>
<dbReference type="CDD" id="cd00067">
    <property type="entry name" value="GAL4"/>
    <property type="match status" value="1"/>
</dbReference>
<evidence type="ECO:0000256" key="2">
    <source>
        <dbReference type="SAM" id="MobiDB-lite"/>
    </source>
</evidence>
<dbReference type="EMBL" id="KL142650">
    <property type="protein sequence ID" value="KDR64932.1"/>
    <property type="molecule type" value="Genomic_DNA"/>
</dbReference>
<sequence>MPPAAAASASTKPPPTPALVKETADWEKSLCALVEDKAQFASQAPLLTSTAARLNAAWTACTVSQWRLFDYTMHAFQNNTTPDRKTLQGIVARWNNGEFPTEVSPPAAVPARVTKAKASAAANAKAPTATEAGRKAGSTKKAAATKEANASVEAKKKKVVKSAPTVKSDSEDEPVPPPKSSAQKARTSGAAKSTAEGKSSGKSKAAPPPELSEEGNSDDDAYVDGGEKSEEETLPLRQARARAAGTTLAKMSKKHAPKVTTWTEADDGCTNCKKVNRKCMVAEDLTERQGTACQACKSKKQRCPFAKLNTMGLETPLPVTLFARFDEDVDLLGAEEVEEGSLMNVGELLTGIYLTSRLIRDQNWALQDTVEALQEKVDALEQTIDANHKDALAAVAGLEADFKSHEEDMNTKHQEVKKVVLSRAPRSRPTAGETSTRQRPSQPASHSPPPVAHVASTETGAQETAPQSAQPVRQLTAAPATAESSLAAPAPPPISSSAANKGASPPLVPALEDHGATASALADSQATAPPGAPSPTDSSTTQADTSTRPLPDIGDIARPVARSSKRKASRVSVDPPPALTPAKRKEGPDVTHASSPWQSLLLSTEFPFHLLHIWTVKYPLLLESHLM</sequence>
<evidence type="ECO:0000313" key="3">
    <source>
        <dbReference type="EMBL" id="KDR64932.1"/>
    </source>
</evidence>
<dbReference type="HOGENOM" id="CLU_468542_0_0_1"/>
<protein>
    <recommendedName>
        <fullName evidence="5">Zn(2)-C6 fungal-type domain-containing protein</fullName>
    </recommendedName>
</protein>